<dbReference type="InterPro" id="IPR036871">
    <property type="entry name" value="PX_dom_sf"/>
</dbReference>
<dbReference type="Gene3D" id="3.30.1520.10">
    <property type="entry name" value="Phox-like domain"/>
    <property type="match status" value="1"/>
</dbReference>
<feature type="region of interest" description="Disordered" evidence="11">
    <location>
        <begin position="783"/>
        <end position="808"/>
    </location>
</feature>
<evidence type="ECO:0000259" key="12">
    <source>
        <dbReference type="PROSITE" id="PS50195"/>
    </source>
</evidence>
<evidence type="ECO:0000256" key="3">
    <source>
        <dbReference type="ARBA" id="ARBA00022448"/>
    </source>
</evidence>
<comment type="function">
    <text evidence="9">Acts as an effector of RABF2A and RABF2B. Involved in vacuolar transport of storage proteins. Regulates membrane trafficking to protein storage vacuoles (PSVs). Binds specifically to phosphatidylinositol 3-monophosphate (PtdIns3P).</text>
</comment>
<dbReference type="PANTHER" id="PTHR46856:SF3">
    <property type="entry name" value="PX DOMAIN-CONTAINING PROTEIN EREX"/>
    <property type="match status" value="1"/>
</dbReference>
<evidence type="ECO:0000256" key="7">
    <source>
        <dbReference type="ARBA" id="ARBA00023054"/>
    </source>
</evidence>
<comment type="subcellular location">
    <subcellularLocation>
        <location evidence="2">Cytoplasm</location>
        <location evidence="2">Cytosol</location>
    </subcellularLocation>
    <subcellularLocation>
        <location evidence="1">Endosome membrane</location>
        <topology evidence="1">Peripheral membrane protein</topology>
    </subcellularLocation>
</comment>
<comment type="caution">
    <text evidence="13">The sequence shown here is derived from an EMBL/GenBank/DDBJ whole genome shotgun (WGS) entry which is preliminary data.</text>
</comment>
<protein>
    <recommendedName>
        <fullName evidence="12">PX domain-containing protein</fullName>
    </recommendedName>
</protein>
<gene>
    <name evidence="13" type="ORF">Tsubulata_013016</name>
</gene>
<organism evidence="13 14">
    <name type="scientific">Turnera subulata</name>
    <dbReference type="NCBI Taxonomy" id="218843"/>
    <lineage>
        <taxon>Eukaryota</taxon>
        <taxon>Viridiplantae</taxon>
        <taxon>Streptophyta</taxon>
        <taxon>Embryophyta</taxon>
        <taxon>Tracheophyta</taxon>
        <taxon>Spermatophyta</taxon>
        <taxon>Magnoliopsida</taxon>
        <taxon>eudicotyledons</taxon>
        <taxon>Gunneridae</taxon>
        <taxon>Pentapetalae</taxon>
        <taxon>rosids</taxon>
        <taxon>fabids</taxon>
        <taxon>Malpighiales</taxon>
        <taxon>Passifloraceae</taxon>
        <taxon>Turnera</taxon>
    </lineage>
</organism>
<reference evidence="13" key="2">
    <citation type="journal article" date="2023" name="Plants (Basel)">
        <title>Annotation of the Turnera subulata (Passifloraceae) Draft Genome Reveals the S-Locus Evolved after the Divergence of Turneroideae from Passifloroideae in a Stepwise Manner.</title>
        <authorList>
            <person name="Henning P.M."/>
            <person name="Roalson E.H."/>
            <person name="Mir W."/>
            <person name="McCubbin A.G."/>
            <person name="Shore J.S."/>
        </authorList>
    </citation>
    <scope>NUCLEOTIDE SEQUENCE</scope>
    <source>
        <strain evidence="13">F60SS</strain>
    </source>
</reference>
<dbReference type="PANTHER" id="PTHR46856">
    <property type="entry name" value="PX DOMAIN-CONTAINING PROTEIN EREL1-RELATED"/>
    <property type="match status" value="1"/>
</dbReference>
<proteinExistence type="predicted"/>
<evidence type="ECO:0000256" key="4">
    <source>
        <dbReference type="ARBA" id="ARBA00022490"/>
    </source>
</evidence>
<dbReference type="OrthoDB" id="76516at2759"/>
<evidence type="ECO:0000256" key="5">
    <source>
        <dbReference type="ARBA" id="ARBA00022753"/>
    </source>
</evidence>
<reference evidence="13" key="1">
    <citation type="submission" date="2022-02" db="EMBL/GenBank/DDBJ databases">
        <authorList>
            <person name="Henning P.M."/>
            <person name="McCubbin A.G."/>
            <person name="Shore J.S."/>
        </authorList>
    </citation>
    <scope>NUCLEOTIDE SEQUENCE</scope>
    <source>
        <strain evidence="13">F60SS</strain>
        <tissue evidence="13">Leaves</tissue>
    </source>
</reference>
<evidence type="ECO:0000313" key="14">
    <source>
        <dbReference type="Proteomes" id="UP001141552"/>
    </source>
</evidence>
<dbReference type="PROSITE" id="PS50195">
    <property type="entry name" value="PX"/>
    <property type="match status" value="1"/>
</dbReference>
<evidence type="ECO:0000256" key="11">
    <source>
        <dbReference type="SAM" id="MobiDB-lite"/>
    </source>
</evidence>
<keyword evidence="6" id="KW-0653">Protein transport</keyword>
<evidence type="ECO:0000313" key="13">
    <source>
        <dbReference type="EMBL" id="KAJ4845503.1"/>
    </source>
</evidence>
<feature type="domain" description="PX" evidence="12">
    <location>
        <begin position="144"/>
        <end position="261"/>
    </location>
</feature>
<dbReference type="Pfam" id="PF00787">
    <property type="entry name" value="PX"/>
    <property type="match status" value="1"/>
</dbReference>
<evidence type="ECO:0000256" key="9">
    <source>
        <dbReference type="ARBA" id="ARBA00055681"/>
    </source>
</evidence>
<evidence type="ECO:0000256" key="8">
    <source>
        <dbReference type="ARBA" id="ARBA00023136"/>
    </source>
</evidence>
<accession>A0A9Q0JKX3</accession>
<dbReference type="EMBL" id="JAKUCV010001648">
    <property type="protein sequence ID" value="KAJ4845503.1"/>
    <property type="molecule type" value="Genomic_DNA"/>
</dbReference>
<dbReference type="InterPro" id="IPR001683">
    <property type="entry name" value="PX_dom"/>
</dbReference>
<evidence type="ECO:0000256" key="10">
    <source>
        <dbReference type="SAM" id="Coils"/>
    </source>
</evidence>
<dbReference type="FunFam" id="3.30.1520.10:FF:000060">
    <property type="entry name" value="Phox (PX) domain-containing protein"/>
    <property type="match status" value="1"/>
</dbReference>
<keyword evidence="5" id="KW-0967">Endosome</keyword>
<sequence>MKTRFTYKTYSGPKLNSKKIIFEQEQNRGLEQTTAETRNNLDSRETNMNIYTHDLSLFDFANLSEDPLLVPVSVSHYLHRSSSSSTSSSSISTRASSPKPKSPPRHRHDGTSPLPLGMDWSPPPRKWDGRDSVWPHDHSTGWSYCVSIPSWILQPQSRGSGPVALYRVQVGIQSPDGVTTIRGLLRRFSDFLQLFSEVKKAFPQKTLPPAPPRKMLRMKSMELLEERRSSLEDWMEKLLSDIDISRSAPVGTFLELEAAARSHFDDVYQQNSDATFSTGEIAPSSLLQTNSEVSVLASSSSIVSDRGNDSLDGTSGLETPGNRRDKIYNLGMGASTCEPSIIDTKGTSVKDATHIPEDMERLSSQKTHVESERSVTYMHKHAEDISKAKSLLGEGVESLPEREYLRLDGHVRRLSTESIGSDLSSLRASEISNLGMASLFSDNSHDHLEDFGNFNLKFPQGMVVALPSDERHKLNRFLNAVRQRLATAKTDMEDLIARLNQEDAVKQYLTIKVKDLELDLETTRENCKENMQQAVLLERERFTQVQWDVEELRRQCLEMELKLKSEQDAKAFEESEKNSVLHEKEMLMQQLDLARQEVEKLRKDNDELELKAKADVKLLVKEVRALRGSQSELKQELSRLMKDKIEVERVLQKEKQRLELASAANVKLLRECEFLRDRLRECSVNFLVKEEDKVIVDSPTASDTIDLLTTSDNRIGLLLAEAQLLAQDVEDSVAEVDATSGKKERNATDDRLRKMLTEIFIDNAGLRMQVNSLIRSAIMSAQVKPDKDDKEEAETPSRKTVLSKFLER</sequence>
<feature type="compositionally biased region" description="Low complexity" evidence="11">
    <location>
        <begin position="80"/>
        <end position="99"/>
    </location>
</feature>
<dbReference type="GO" id="GO:0035091">
    <property type="term" value="F:phosphatidylinositol binding"/>
    <property type="evidence" value="ECO:0007669"/>
    <property type="project" value="InterPro"/>
</dbReference>
<evidence type="ECO:0000256" key="2">
    <source>
        <dbReference type="ARBA" id="ARBA00004514"/>
    </source>
</evidence>
<keyword evidence="7 10" id="KW-0175">Coiled coil</keyword>
<dbReference type="Proteomes" id="UP001141552">
    <property type="component" value="Unassembled WGS sequence"/>
</dbReference>
<keyword evidence="8" id="KW-0472">Membrane</keyword>
<dbReference type="InterPro" id="IPR044588">
    <property type="entry name" value="EREX-like"/>
</dbReference>
<dbReference type="AlphaFoldDB" id="A0A9Q0JKX3"/>
<keyword evidence="4" id="KW-0963">Cytoplasm</keyword>
<name>A0A9Q0JKX3_9ROSI</name>
<keyword evidence="3" id="KW-0813">Transport</keyword>
<dbReference type="GO" id="GO:0005829">
    <property type="term" value="C:cytosol"/>
    <property type="evidence" value="ECO:0007669"/>
    <property type="project" value="UniProtKB-SubCell"/>
</dbReference>
<keyword evidence="14" id="KW-1185">Reference proteome</keyword>
<feature type="region of interest" description="Disordered" evidence="11">
    <location>
        <begin position="80"/>
        <end position="123"/>
    </location>
</feature>
<evidence type="ECO:0000256" key="6">
    <source>
        <dbReference type="ARBA" id="ARBA00022927"/>
    </source>
</evidence>
<dbReference type="SUPFAM" id="SSF64268">
    <property type="entry name" value="PX domain"/>
    <property type="match status" value="1"/>
</dbReference>
<dbReference type="GO" id="GO:0015031">
    <property type="term" value="P:protein transport"/>
    <property type="evidence" value="ECO:0007669"/>
    <property type="project" value="UniProtKB-KW"/>
</dbReference>
<feature type="region of interest" description="Disordered" evidence="11">
    <location>
        <begin position="299"/>
        <end position="323"/>
    </location>
</feature>
<feature type="coiled-coil region" evidence="10">
    <location>
        <begin position="478"/>
        <end position="671"/>
    </location>
</feature>
<evidence type="ECO:0000256" key="1">
    <source>
        <dbReference type="ARBA" id="ARBA00004481"/>
    </source>
</evidence>
<dbReference type="GO" id="GO:0010008">
    <property type="term" value="C:endosome membrane"/>
    <property type="evidence" value="ECO:0007669"/>
    <property type="project" value="UniProtKB-SubCell"/>
</dbReference>
<dbReference type="SMART" id="SM00312">
    <property type="entry name" value="PX"/>
    <property type="match status" value="1"/>
</dbReference>
<feature type="compositionally biased region" description="Basic and acidic residues" evidence="11">
    <location>
        <begin position="784"/>
        <end position="797"/>
    </location>
</feature>